<keyword evidence="1" id="KW-0732">Signal</keyword>
<organism evidence="2 3">
    <name type="scientific">Pontibacter cellulosilyticus</name>
    <dbReference type="NCBI Taxonomy" id="1720253"/>
    <lineage>
        <taxon>Bacteria</taxon>
        <taxon>Pseudomonadati</taxon>
        <taxon>Bacteroidota</taxon>
        <taxon>Cytophagia</taxon>
        <taxon>Cytophagales</taxon>
        <taxon>Hymenobacteraceae</taxon>
        <taxon>Pontibacter</taxon>
    </lineage>
</organism>
<keyword evidence="3" id="KW-1185">Reference proteome</keyword>
<sequence length="354" mass="40621">MRNKFLTAARSFVLLLFVLLATSARAGDIDYTKAYHPLINKAEISILEKDYAAALSHYQQAFKAVPTPFARDYYNAAVCAMLLKEKNESLDCLEKLAAKGISIDYLAKQPVFDSLQTTKQWRKFKRKYPKYRQQYEKQVNLDLRADLEELHARDQYFRQAEGGLRVYGDTLRKIEVANTKQFLQWVEQYGYPGESLIGVADTLEQLPRFSIIIQRQTKARNGHDFSKVLAEAVKQGRLSPQAAAYLIEQQVGRSKYGSKAYVKISCSTCEGKNSLDGMNSYLEEKRSEKELLTIDANRKLLGLEPFNDYKKKVLYNTEDRRFKLGYAWSVVNYQVPSKEAAKVMMDNFVVADTK</sequence>
<dbReference type="Gene3D" id="1.25.40.10">
    <property type="entry name" value="Tetratricopeptide repeat domain"/>
    <property type="match status" value="1"/>
</dbReference>
<comment type="caution">
    <text evidence="2">The sequence shown here is derived from an EMBL/GenBank/DDBJ whole genome shotgun (WGS) entry which is preliminary data.</text>
</comment>
<accession>A0A923N8A0</accession>
<dbReference type="EMBL" id="JACRVF010000006">
    <property type="protein sequence ID" value="MBC5994740.1"/>
    <property type="molecule type" value="Genomic_DNA"/>
</dbReference>
<feature type="signal peptide" evidence="1">
    <location>
        <begin position="1"/>
        <end position="26"/>
    </location>
</feature>
<dbReference type="Proteomes" id="UP000603640">
    <property type="component" value="Unassembled WGS sequence"/>
</dbReference>
<gene>
    <name evidence="2" type="ORF">H8S84_17985</name>
</gene>
<feature type="chain" id="PRO_5037611018" description="Tetratricopeptide repeat protein" evidence="1">
    <location>
        <begin position="27"/>
        <end position="354"/>
    </location>
</feature>
<protein>
    <recommendedName>
        <fullName evidence="4">Tetratricopeptide repeat protein</fullName>
    </recommendedName>
</protein>
<dbReference type="InterPro" id="IPR011990">
    <property type="entry name" value="TPR-like_helical_dom_sf"/>
</dbReference>
<proteinExistence type="predicted"/>
<dbReference type="AlphaFoldDB" id="A0A923N8A0"/>
<evidence type="ECO:0008006" key="4">
    <source>
        <dbReference type="Google" id="ProtNLM"/>
    </source>
</evidence>
<name>A0A923N8A0_9BACT</name>
<reference evidence="2" key="1">
    <citation type="submission" date="2020-08" db="EMBL/GenBank/DDBJ databases">
        <title>Pontibacter sp. SD6 16S ribosomal RNA gene Genome sequencing and assembly.</title>
        <authorList>
            <person name="Kang M."/>
        </authorList>
    </citation>
    <scope>NUCLEOTIDE SEQUENCE</scope>
    <source>
        <strain evidence="2">SD6</strain>
    </source>
</reference>
<dbReference type="SUPFAM" id="SSF48452">
    <property type="entry name" value="TPR-like"/>
    <property type="match status" value="1"/>
</dbReference>
<dbReference type="RefSeq" id="WP_187068770.1">
    <property type="nucleotide sequence ID" value="NZ_JACRVF010000006.1"/>
</dbReference>
<evidence type="ECO:0000313" key="3">
    <source>
        <dbReference type="Proteomes" id="UP000603640"/>
    </source>
</evidence>
<evidence type="ECO:0000313" key="2">
    <source>
        <dbReference type="EMBL" id="MBC5994740.1"/>
    </source>
</evidence>
<evidence type="ECO:0000256" key="1">
    <source>
        <dbReference type="SAM" id="SignalP"/>
    </source>
</evidence>